<dbReference type="CDD" id="cd05243">
    <property type="entry name" value="SDR_a5"/>
    <property type="match status" value="1"/>
</dbReference>
<dbReference type="Gene3D" id="3.40.50.720">
    <property type="entry name" value="NAD(P)-binding Rossmann-like Domain"/>
    <property type="match status" value="1"/>
</dbReference>
<name>A0A3N4GGV2_9LACT</name>
<evidence type="ECO:0000313" key="2">
    <source>
        <dbReference type="EMBL" id="RPA61028.1"/>
    </source>
</evidence>
<dbReference type="AlphaFoldDB" id="A0A3N4GGV2"/>
<dbReference type="PANTHER" id="PTHR15020:SF50">
    <property type="entry name" value="UPF0659 PROTEIN YMR090W"/>
    <property type="match status" value="1"/>
</dbReference>
<dbReference type="InterPro" id="IPR036291">
    <property type="entry name" value="NAD(P)-bd_dom_sf"/>
</dbReference>
<reference evidence="2 3" key="1">
    <citation type="submission" date="2018-11" db="EMBL/GenBank/DDBJ databases">
        <title>Aerococcus sp. SJQ22, whole genome shotgun sequence.</title>
        <authorList>
            <person name="Sun L."/>
            <person name="Gao X."/>
            <person name="Chen W."/>
            <person name="Huang K."/>
        </authorList>
    </citation>
    <scope>NUCLEOTIDE SEQUENCE [LARGE SCALE GENOMIC DNA]</scope>
    <source>
        <strain evidence="2 3">SJQ22</strain>
    </source>
</reference>
<dbReference type="Proteomes" id="UP000273977">
    <property type="component" value="Unassembled WGS sequence"/>
</dbReference>
<dbReference type="SUPFAM" id="SSF51735">
    <property type="entry name" value="NAD(P)-binding Rossmann-fold domains"/>
    <property type="match status" value="1"/>
</dbReference>
<accession>A0A3N4GGV2</accession>
<dbReference type="InterPro" id="IPR016040">
    <property type="entry name" value="NAD(P)-bd_dom"/>
</dbReference>
<dbReference type="OrthoDB" id="9785372at2"/>
<protein>
    <submittedName>
        <fullName evidence="2">SDR family oxidoreductase</fullName>
    </submittedName>
</protein>
<dbReference type="PANTHER" id="PTHR15020">
    <property type="entry name" value="FLAVIN REDUCTASE-RELATED"/>
    <property type="match status" value="1"/>
</dbReference>
<evidence type="ECO:0000313" key="3">
    <source>
        <dbReference type="Proteomes" id="UP000273977"/>
    </source>
</evidence>
<feature type="domain" description="NAD(P)-binding" evidence="1">
    <location>
        <begin position="7"/>
        <end position="193"/>
    </location>
</feature>
<gene>
    <name evidence="2" type="ORF">EF384_03170</name>
</gene>
<sequence length="217" mass="23941">MKVLVIGANGNVSRHFADFVKDHDNIEEVAAIRNMDQAPFFEERGIQTVYLDLTKHTQQDIEKIIKDNNIDSVIFSAGAGGSGDDIVMMVDLDGAIKSMQATEAAGLKRFVIVSTFRTGREEIEKGYLRVYTTAKTYADEWLKSRTNLDWTIVHPGILVNDAGTGKITTVPQDKPLEVSRQDVARTLVAVLENDSTIGKEFEVVNGETPVDEAIKAL</sequence>
<comment type="caution">
    <text evidence="2">The sequence shown here is derived from an EMBL/GenBank/DDBJ whole genome shotgun (WGS) entry which is preliminary data.</text>
</comment>
<organism evidence="2 3">
    <name type="scientific">Aerococcus agrisoli</name>
    <dbReference type="NCBI Taxonomy" id="2487350"/>
    <lineage>
        <taxon>Bacteria</taxon>
        <taxon>Bacillati</taxon>
        <taxon>Bacillota</taxon>
        <taxon>Bacilli</taxon>
        <taxon>Lactobacillales</taxon>
        <taxon>Aerococcaceae</taxon>
        <taxon>Aerococcus</taxon>
    </lineage>
</organism>
<dbReference type="EMBL" id="RKMG01000006">
    <property type="protein sequence ID" value="RPA61028.1"/>
    <property type="molecule type" value="Genomic_DNA"/>
</dbReference>
<dbReference type="Pfam" id="PF13460">
    <property type="entry name" value="NAD_binding_10"/>
    <property type="match status" value="1"/>
</dbReference>
<dbReference type="RefSeq" id="WP_123779542.1">
    <property type="nucleotide sequence ID" value="NZ_RKMG01000006.1"/>
</dbReference>
<proteinExistence type="predicted"/>
<evidence type="ECO:0000259" key="1">
    <source>
        <dbReference type="Pfam" id="PF13460"/>
    </source>
</evidence>
<keyword evidence="3" id="KW-1185">Reference proteome</keyword>